<reference evidence="2" key="1">
    <citation type="submission" date="2021-01" db="EMBL/GenBank/DDBJ databases">
        <authorList>
            <person name="Corre E."/>
            <person name="Pelletier E."/>
            <person name="Niang G."/>
            <person name="Scheremetjew M."/>
            <person name="Finn R."/>
            <person name="Kale V."/>
            <person name="Holt S."/>
            <person name="Cochrane G."/>
            <person name="Meng A."/>
            <person name="Brown T."/>
            <person name="Cohen L."/>
        </authorList>
    </citation>
    <scope>NUCLEOTIDE SEQUENCE</scope>
    <source>
        <strain evidence="2">Pbaha01</strain>
    </source>
</reference>
<evidence type="ECO:0000256" key="1">
    <source>
        <dbReference type="SAM" id="MobiDB-lite"/>
    </source>
</evidence>
<gene>
    <name evidence="2" type="ORF">PBAH0796_LOCUS12309</name>
</gene>
<sequence length="179" mass="18969">MAAAGSATSTAWRATRSTAGRAAAWCLCGGSAGRTTRSAAALSCGPPLRNADGLLRDWLRQADVVLSEVTALKRDNLALQISLQFVRQVLNTPPRPPHRRGGAAPGAEPRRHNSSGAALRPGRSELCWLRLRAHRRLGAVLPSRRASGVPCEGAICHQGRLDLCKQSRGLASLTGAIWP</sequence>
<organism evidence="2">
    <name type="scientific">Pyrodinium bahamense</name>
    <dbReference type="NCBI Taxonomy" id="73915"/>
    <lineage>
        <taxon>Eukaryota</taxon>
        <taxon>Sar</taxon>
        <taxon>Alveolata</taxon>
        <taxon>Dinophyceae</taxon>
        <taxon>Gonyaulacales</taxon>
        <taxon>Pyrocystaceae</taxon>
        <taxon>Pyrodinium</taxon>
    </lineage>
</organism>
<dbReference type="AlphaFoldDB" id="A0A7S0FG94"/>
<proteinExistence type="predicted"/>
<accession>A0A7S0FG94</accession>
<evidence type="ECO:0000313" key="2">
    <source>
        <dbReference type="EMBL" id="CAD8356942.1"/>
    </source>
</evidence>
<name>A0A7S0FG94_9DINO</name>
<feature type="region of interest" description="Disordered" evidence="1">
    <location>
        <begin position="91"/>
        <end position="118"/>
    </location>
</feature>
<protein>
    <submittedName>
        <fullName evidence="2">Uncharacterized protein</fullName>
    </submittedName>
</protein>
<dbReference type="EMBL" id="HBEG01020350">
    <property type="protein sequence ID" value="CAD8356942.1"/>
    <property type="molecule type" value="Transcribed_RNA"/>
</dbReference>